<feature type="domain" description="Phosphofurin acidic cluster sorting protein 1/2 C-terminal" evidence="2">
    <location>
        <begin position="59"/>
        <end position="132"/>
    </location>
</feature>
<sequence length="152" mass="17528">MEGMMMTPLQETKLAGRRGRSTSLKERQPSRPQNERANSLDNERSLDTRHRFEKSLLSSGAHPVSKYLGTIDYRYNSLFQDAAWRDLFHRPEAPVIAQESPDVVSRVTQYMEGANGAHQLPIAEAMLTYKQMRYEFLFLRISASFPLTGHFY</sequence>
<keyword evidence="4" id="KW-1185">Reference proteome</keyword>
<name>A0ABV0QZ83_9TELE</name>
<accession>A0ABV0QZ83</accession>
<dbReference type="InterPro" id="IPR019381">
    <property type="entry name" value="PACS1/2_C"/>
</dbReference>
<organism evidence="3 4">
    <name type="scientific">Xenoophorus captivus</name>
    <dbReference type="NCBI Taxonomy" id="1517983"/>
    <lineage>
        <taxon>Eukaryota</taxon>
        <taxon>Metazoa</taxon>
        <taxon>Chordata</taxon>
        <taxon>Craniata</taxon>
        <taxon>Vertebrata</taxon>
        <taxon>Euteleostomi</taxon>
        <taxon>Actinopterygii</taxon>
        <taxon>Neopterygii</taxon>
        <taxon>Teleostei</taxon>
        <taxon>Neoteleostei</taxon>
        <taxon>Acanthomorphata</taxon>
        <taxon>Ovalentaria</taxon>
        <taxon>Atherinomorphae</taxon>
        <taxon>Cyprinodontiformes</taxon>
        <taxon>Goodeidae</taxon>
        <taxon>Xenoophorus</taxon>
    </lineage>
</organism>
<dbReference type="Pfam" id="PF10254">
    <property type="entry name" value="Pacs-1"/>
    <property type="match status" value="1"/>
</dbReference>
<evidence type="ECO:0000259" key="2">
    <source>
        <dbReference type="Pfam" id="PF10254"/>
    </source>
</evidence>
<dbReference type="Proteomes" id="UP001434883">
    <property type="component" value="Unassembled WGS sequence"/>
</dbReference>
<feature type="region of interest" description="Disordered" evidence="1">
    <location>
        <begin position="1"/>
        <end position="46"/>
    </location>
</feature>
<evidence type="ECO:0000313" key="3">
    <source>
        <dbReference type="EMBL" id="MEQ2201137.1"/>
    </source>
</evidence>
<proteinExistence type="predicted"/>
<feature type="compositionally biased region" description="Polar residues" evidence="1">
    <location>
        <begin position="30"/>
        <end position="40"/>
    </location>
</feature>
<dbReference type="PANTHER" id="PTHR13280">
    <property type="entry name" value="PHOSPHOFURIN ACIDIC CLUSTER SORTING PROTEIN"/>
    <property type="match status" value="1"/>
</dbReference>
<evidence type="ECO:0000256" key="1">
    <source>
        <dbReference type="SAM" id="MobiDB-lite"/>
    </source>
</evidence>
<dbReference type="EMBL" id="JAHRIN010027146">
    <property type="protein sequence ID" value="MEQ2201137.1"/>
    <property type="molecule type" value="Genomic_DNA"/>
</dbReference>
<dbReference type="PANTHER" id="PTHR13280:SF15">
    <property type="entry name" value="PHOSPHOFURIN ACIDIC CLUSTER SORTING PROTEIN 2"/>
    <property type="match status" value="1"/>
</dbReference>
<evidence type="ECO:0000313" key="4">
    <source>
        <dbReference type="Proteomes" id="UP001434883"/>
    </source>
</evidence>
<reference evidence="3 4" key="1">
    <citation type="submission" date="2021-06" db="EMBL/GenBank/DDBJ databases">
        <authorList>
            <person name="Palmer J.M."/>
        </authorList>
    </citation>
    <scope>NUCLEOTIDE SEQUENCE [LARGE SCALE GENOMIC DNA]</scope>
    <source>
        <strain evidence="3 4">XC_2019</strain>
        <tissue evidence="3">Muscle</tissue>
    </source>
</reference>
<comment type="caution">
    <text evidence="3">The sequence shown here is derived from an EMBL/GenBank/DDBJ whole genome shotgun (WGS) entry which is preliminary data.</text>
</comment>
<protein>
    <recommendedName>
        <fullName evidence="2">Phosphofurin acidic cluster sorting protein 1/2 C-terminal domain-containing protein</fullName>
    </recommendedName>
</protein>
<gene>
    <name evidence="3" type="ORF">XENOCAPTIV_008102</name>
</gene>